<sequence>MFRAIVQGAQYATRGKAMPAESEGTAAHNLRLAVVAELRKRREEIEPFLPGIAPDFDEYCKTMSHPMAWGGEPEMLMAMHVLGRPITVYHVSDRGLEPIVTYGEQLLAAPGAAAPVHLLWSGAHYDLLVPAAA</sequence>
<dbReference type="ExpressionAtlas" id="A0A2K3E7T9">
    <property type="expression patterns" value="baseline and differential"/>
</dbReference>
<keyword evidence="3" id="KW-0788">Thiol protease</keyword>
<dbReference type="EC" id="3.4.19.12" evidence="3"/>
<keyword evidence="3" id="KW-0645">Protease</keyword>
<evidence type="ECO:0000313" key="5">
    <source>
        <dbReference type="EMBL" id="PNW88849.1"/>
    </source>
</evidence>
<keyword evidence="6" id="KW-1185">Reference proteome</keyword>
<keyword evidence="3" id="KW-0963">Cytoplasm</keyword>
<keyword evidence="2 3" id="KW-0378">Hydrolase</keyword>
<comment type="catalytic activity">
    <reaction evidence="1 3">
        <text>Thiol-dependent hydrolysis of ester, thioester, amide, peptide and isopeptide bonds formed by the C-terminal Gly of ubiquitin (a 76-residue protein attached to proteins as an intracellular targeting signal).</text>
        <dbReference type="EC" id="3.4.19.12"/>
    </reaction>
</comment>
<proteinExistence type="predicted"/>
<dbReference type="PROSITE" id="PS50802">
    <property type="entry name" value="OTU"/>
    <property type="match status" value="1"/>
</dbReference>
<evidence type="ECO:0000256" key="3">
    <source>
        <dbReference type="RuleBase" id="RU367104"/>
    </source>
</evidence>
<dbReference type="OMA" id="SHPMAWG"/>
<dbReference type="OrthoDB" id="409956at2759"/>
<dbReference type="AlphaFoldDB" id="A0A2K3E7T9"/>
<dbReference type="Pfam" id="PF02338">
    <property type="entry name" value="OTU"/>
    <property type="match status" value="1"/>
</dbReference>
<dbReference type="InterPro" id="IPR003323">
    <property type="entry name" value="OTU_dom"/>
</dbReference>
<dbReference type="InParanoid" id="A0A2K3E7T9"/>
<evidence type="ECO:0000259" key="4">
    <source>
        <dbReference type="PROSITE" id="PS50802"/>
    </source>
</evidence>
<organism evidence="5 6">
    <name type="scientific">Chlamydomonas reinhardtii</name>
    <name type="common">Chlamydomonas smithii</name>
    <dbReference type="NCBI Taxonomy" id="3055"/>
    <lineage>
        <taxon>Eukaryota</taxon>
        <taxon>Viridiplantae</taxon>
        <taxon>Chlorophyta</taxon>
        <taxon>core chlorophytes</taxon>
        <taxon>Chlorophyceae</taxon>
        <taxon>CS clade</taxon>
        <taxon>Chlamydomonadales</taxon>
        <taxon>Chlamydomonadaceae</taxon>
        <taxon>Chlamydomonas</taxon>
    </lineage>
</organism>
<dbReference type="Proteomes" id="UP000006906">
    <property type="component" value="Chromosome 1"/>
</dbReference>
<dbReference type="EMBL" id="CM008962">
    <property type="protein sequence ID" value="PNW88849.1"/>
    <property type="molecule type" value="Genomic_DNA"/>
</dbReference>
<dbReference type="FunCoup" id="A0A2K3E7T9">
    <property type="interactions" value="663"/>
</dbReference>
<dbReference type="Gramene" id="PNW88849">
    <property type="protein sequence ID" value="PNW88849"/>
    <property type="gene ID" value="CHLRE_01g047450v5"/>
</dbReference>
<dbReference type="GO" id="GO:0004843">
    <property type="term" value="F:cysteine-type deubiquitinase activity"/>
    <property type="evidence" value="ECO:0007669"/>
    <property type="project" value="UniProtKB-UniRule"/>
</dbReference>
<evidence type="ECO:0000256" key="2">
    <source>
        <dbReference type="ARBA" id="ARBA00022801"/>
    </source>
</evidence>
<dbReference type="Gene3D" id="3.90.70.80">
    <property type="match status" value="1"/>
</dbReference>
<protein>
    <recommendedName>
        <fullName evidence="3">Ubiquitin thioesterase OTU</fullName>
        <ecNumber evidence="3">3.4.19.12</ecNumber>
    </recommendedName>
</protein>
<dbReference type="KEGG" id="cre:CHLRE_01g047450v5"/>
<dbReference type="GO" id="GO:0005737">
    <property type="term" value="C:cytoplasm"/>
    <property type="evidence" value="ECO:0007669"/>
    <property type="project" value="UniProtKB-SubCell"/>
</dbReference>
<gene>
    <name evidence="5" type="ORF">CHLRE_01g047450v5</name>
</gene>
<evidence type="ECO:0000313" key="6">
    <source>
        <dbReference type="Proteomes" id="UP000006906"/>
    </source>
</evidence>
<dbReference type="PaxDb" id="3055-EDP09950"/>
<dbReference type="CDD" id="cd22746">
    <property type="entry name" value="OTU_plant_OTU3_4-like"/>
    <property type="match status" value="1"/>
</dbReference>
<feature type="domain" description="OTU" evidence="4">
    <location>
        <begin position="1"/>
        <end position="131"/>
    </location>
</feature>
<dbReference type="SUPFAM" id="SSF54001">
    <property type="entry name" value="Cysteine proteinases"/>
    <property type="match status" value="1"/>
</dbReference>
<dbReference type="PANTHER" id="PTHR13312">
    <property type="entry name" value="HIV-INDUCED PROTEIN-7-LIKE PROTEASE"/>
    <property type="match status" value="1"/>
</dbReference>
<accession>A0A2K3E7T9</accession>
<dbReference type="InterPro" id="IPR038765">
    <property type="entry name" value="Papain-like_cys_pep_sf"/>
</dbReference>
<dbReference type="PANTHER" id="PTHR13312:SF0">
    <property type="entry name" value="UBIQUITIN THIOESTERASE OTU1"/>
    <property type="match status" value="1"/>
</dbReference>
<name>A0A2K3E7T9_CHLRE</name>
<evidence type="ECO:0000256" key="1">
    <source>
        <dbReference type="ARBA" id="ARBA00000707"/>
    </source>
</evidence>
<comment type="subcellular location">
    <subcellularLocation>
        <location evidence="3">Cytoplasm</location>
    </subcellularLocation>
</comment>
<keyword evidence="3" id="KW-0833">Ubl conjugation pathway</keyword>
<comment type="function">
    <text evidence="3">Hydrolase that can remove conjugated ubiquitin from proteins and may therefore play an important regulatory role at the level of protein turnover by preventing degradation.</text>
</comment>
<dbReference type="STRING" id="3055.A0A2K3E7T9"/>
<dbReference type="GeneID" id="5715684"/>
<dbReference type="RefSeq" id="XP_001690212.2">
    <property type="nucleotide sequence ID" value="XM_001690160.2"/>
</dbReference>
<reference evidence="5 6" key="1">
    <citation type="journal article" date="2007" name="Science">
        <title>The Chlamydomonas genome reveals the evolution of key animal and plant functions.</title>
        <authorList>
            <person name="Merchant S.S."/>
            <person name="Prochnik S.E."/>
            <person name="Vallon O."/>
            <person name="Harris E.H."/>
            <person name="Karpowicz S.J."/>
            <person name="Witman G.B."/>
            <person name="Terry A."/>
            <person name="Salamov A."/>
            <person name="Fritz-Laylin L.K."/>
            <person name="Marechal-Drouard L."/>
            <person name="Marshall W.F."/>
            <person name="Qu L.H."/>
            <person name="Nelson D.R."/>
            <person name="Sanderfoot A.A."/>
            <person name="Spalding M.H."/>
            <person name="Kapitonov V.V."/>
            <person name="Ren Q."/>
            <person name="Ferris P."/>
            <person name="Lindquist E."/>
            <person name="Shapiro H."/>
            <person name="Lucas S.M."/>
            <person name="Grimwood J."/>
            <person name="Schmutz J."/>
            <person name="Cardol P."/>
            <person name="Cerutti H."/>
            <person name="Chanfreau G."/>
            <person name="Chen C.L."/>
            <person name="Cognat V."/>
            <person name="Croft M.T."/>
            <person name="Dent R."/>
            <person name="Dutcher S."/>
            <person name="Fernandez E."/>
            <person name="Fukuzawa H."/>
            <person name="Gonzalez-Ballester D."/>
            <person name="Gonzalez-Halphen D."/>
            <person name="Hallmann A."/>
            <person name="Hanikenne M."/>
            <person name="Hippler M."/>
            <person name="Inwood W."/>
            <person name="Jabbari K."/>
            <person name="Kalanon M."/>
            <person name="Kuras R."/>
            <person name="Lefebvre P.A."/>
            <person name="Lemaire S.D."/>
            <person name="Lobanov A.V."/>
            <person name="Lohr M."/>
            <person name="Manuell A."/>
            <person name="Meier I."/>
            <person name="Mets L."/>
            <person name="Mittag M."/>
            <person name="Mittelmeier T."/>
            <person name="Moroney J.V."/>
            <person name="Moseley J."/>
            <person name="Napoli C."/>
            <person name="Nedelcu A.M."/>
            <person name="Niyogi K."/>
            <person name="Novoselov S.V."/>
            <person name="Paulsen I.T."/>
            <person name="Pazour G."/>
            <person name="Purton S."/>
            <person name="Ral J.P."/>
            <person name="Riano-Pachon D.M."/>
            <person name="Riekhof W."/>
            <person name="Rymarquis L."/>
            <person name="Schroda M."/>
            <person name="Stern D."/>
            <person name="Umen J."/>
            <person name="Willows R."/>
            <person name="Wilson N."/>
            <person name="Zimmer S.L."/>
            <person name="Allmer J."/>
            <person name="Balk J."/>
            <person name="Bisova K."/>
            <person name="Chen C.J."/>
            <person name="Elias M."/>
            <person name="Gendler K."/>
            <person name="Hauser C."/>
            <person name="Lamb M.R."/>
            <person name="Ledford H."/>
            <person name="Long J.C."/>
            <person name="Minagawa J."/>
            <person name="Page M.D."/>
            <person name="Pan J."/>
            <person name="Pootakham W."/>
            <person name="Roje S."/>
            <person name="Rose A."/>
            <person name="Stahlberg E."/>
            <person name="Terauchi A.M."/>
            <person name="Yang P."/>
            <person name="Ball S."/>
            <person name="Bowler C."/>
            <person name="Dieckmann C.L."/>
            <person name="Gladyshev V.N."/>
            <person name="Green P."/>
            <person name="Jorgensen R."/>
            <person name="Mayfield S."/>
            <person name="Mueller-Roeber B."/>
            <person name="Rajamani S."/>
            <person name="Sayre R.T."/>
            <person name="Brokstein P."/>
            <person name="Dubchak I."/>
            <person name="Goodstein D."/>
            <person name="Hornick L."/>
            <person name="Huang Y.W."/>
            <person name="Jhaveri J."/>
            <person name="Luo Y."/>
            <person name="Martinez D."/>
            <person name="Ngau W.C."/>
            <person name="Otillar B."/>
            <person name="Poliakov A."/>
            <person name="Porter A."/>
            <person name="Szajkowski L."/>
            <person name="Werner G."/>
            <person name="Zhou K."/>
            <person name="Grigoriev I.V."/>
            <person name="Rokhsar D.S."/>
            <person name="Grossman A.R."/>
        </authorList>
    </citation>
    <scope>NUCLEOTIDE SEQUENCE [LARGE SCALE GENOMIC DNA]</scope>
    <source>
        <strain evidence="6">CC-503</strain>
    </source>
</reference>